<evidence type="ECO:0000313" key="8">
    <source>
        <dbReference type="Proteomes" id="UP000663981"/>
    </source>
</evidence>
<dbReference type="Proteomes" id="UP000663981">
    <property type="component" value="Unassembled WGS sequence"/>
</dbReference>
<dbReference type="RefSeq" id="WP_207976630.1">
    <property type="nucleotide sequence ID" value="NZ_JAGDEL010000004.1"/>
</dbReference>
<comment type="caution">
    <text evidence="7">The sequence shown here is derived from an EMBL/GenBank/DDBJ whole genome shotgun (WGS) entry which is preliminary data.</text>
</comment>
<dbReference type="InterPro" id="IPR002052">
    <property type="entry name" value="DNA_methylase_N6_adenine_CS"/>
</dbReference>
<keyword evidence="4" id="KW-0949">S-adenosyl-L-methionine</keyword>
<dbReference type="PRINTS" id="PR00506">
    <property type="entry name" value="D21N6MTFRASE"/>
</dbReference>
<evidence type="ECO:0000256" key="3">
    <source>
        <dbReference type="ARBA" id="ARBA00022679"/>
    </source>
</evidence>
<dbReference type="InterPro" id="IPR002295">
    <property type="entry name" value="N4/N6-MTase_EcoPI_Mod-like"/>
</dbReference>
<evidence type="ECO:0000256" key="1">
    <source>
        <dbReference type="ARBA" id="ARBA00006594"/>
    </source>
</evidence>
<evidence type="ECO:0000259" key="6">
    <source>
        <dbReference type="Pfam" id="PF01555"/>
    </source>
</evidence>
<dbReference type="EMBL" id="JAGDEL010000004">
    <property type="protein sequence ID" value="MBO1511540.1"/>
    <property type="molecule type" value="Genomic_DNA"/>
</dbReference>
<organism evidence="7 8">
    <name type="scientific">Metabacillus bambusae</name>
    <dbReference type="NCBI Taxonomy" id="2795218"/>
    <lineage>
        <taxon>Bacteria</taxon>
        <taxon>Bacillati</taxon>
        <taxon>Bacillota</taxon>
        <taxon>Bacilli</taxon>
        <taxon>Bacillales</taxon>
        <taxon>Bacillaceae</taxon>
        <taxon>Metabacillus</taxon>
    </lineage>
</organism>
<dbReference type="InterPro" id="IPR002941">
    <property type="entry name" value="DNA_methylase_N4/N6"/>
</dbReference>
<dbReference type="Gene3D" id="3.40.50.150">
    <property type="entry name" value="Vaccinia Virus protein VP39"/>
    <property type="match status" value="1"/>
</dbReference>
<keyword evidence="8" id="KW-1185">Reference proteome</keyword>
<dbReference type="PROSITE" id="PS00092">
    <property type="entry name" value="N6_MTASE"/>
    <property type="match status" value="1"/>
</dbReference>
<feature type="domain" description="DNA methylase N-4/N-6" evidence="6">
    <location>
        <begin position="111"/>
        <end position="318"/>
    </location>
</feature>
<evidence type="ECO:0000256" key="5">
    <source>
        <dbReference type="ARBA" id="ARBA00022747"/>
    </source>
</evidence>
<sequence length="588" mass="68638">MSTNISKQKREDLLEKINQIKTFVEDNSNDENARRLLSYLGEIQKDINGKKFGLVFEEHKEDIDEKLEENVPVICEEKDLFINNGGDMNFLIEGDNFAALEILTKTHKEKIDLIYIDPPYNTLKEGFTYSDKKVDGNDSFRHSKWLSFMEKRLVLAKSVLSDKGVIFISVDENEFAQLKVLCDEIFGERNFIECLVWNKRVPKNDKGIGNIHEYILLYAKNDLFKYKFMMAKDGLEEIHSLVADCKKKKLSIKETETKLKQLYKKNSYDRGITLYNAVNEDYEVWGKINLSWPNANTFGPRYEVLHPITKKPVKIPERGWRWSEDTFRGKLDYDNIIERHDGSYICGEIWFSKDENMQPSAVKLLKDVDRMLLRSIISTKSDGGIELEKYFGKKSVFAYPKSNSLMKMLIDSITYDNKDCTILDFFAGSGTTAQAILELNSEDNGNRKFILVTNNQNNICRDITYERIKRVIESGELNNQASLKYFKIDFVPITEKLYYEYADELLKYVRELVELEHAINFNENKKIAIILTDEELEEFTNNIEQRKECKTVYLGHDVLANGEQEDVLRKYSIKVHVIPDYYYKESRG</sequence>
<comment type="similarity">
    <text evidence="1">Belongs to the N(4)/N(6)-methyltransferase family.</text>
</comment>
<keyword evidence="2" id="KW-0489">Methyltransferase</keyword>
<keyword evidence="5" id="KW-0680">Restriction system</keyword>
<evidence type="ECO:0000256" key="4">
    <source>
        <dbReference type="ARBA" id="ARBA00022691"/>
    </source>
</evidence>
<reference evidence="7 8" key="1">
    <citation type="submission" date="2021-03" db="EMBL/GenBank/DDBJ databases">
        <title>Whole genome sequence of Metabacillus bambusae BG109.</title>
        <authorList>
            <person name="Jeong J.W."/>
        </authorList>
    </citation>
    <scope>NUCLEOTIDE SEQUENCE [LARGE SCALE GENOMIC DNA]</scope>
    <source>
        <strain evidence="7 8">BG109</strain>
    </source>
</reference>
<accession>A0ABS3N0D9</accession>
<evidence type="ECO:0000313" key="7">
    <source>
        <dbReference type="EMBL" id="MBO1511540.1"/>
    </source>
</evidence>
<dbReference type="SUPFAM" id="SSF53335">
    <property type="entry name" value="S-adenosyl-L-methionine-dependent methyltransferases"/>
    <property type="match status" value="1"/>
</dbReference>
<dbReference type="Pfam" id="PF01555">
    <property type="entry name" value="N6_N4_Mtase"/>
    <property type="match status" value="1"/>
</dbReference>
<gene>
    <name evidence="7" type="ORF">I7822_07650</name>
</gene>
<name>A0ABS3N0D9_9BACI</name>
<dbReference type="InterPro" id="IPR029063">
    <property type="entry name" value="SAM-dependent_MTases_sf"/>
</dbReference>
<evidence type="ECO:0000256" key="2">
    <source>
        <dbReference type="ARBA" id="ARBA00022603"/>
    </source>
</evidence>
<protein>
    <submittedName>
        <fullName evidence="7">Site-specific DNA-methyltransferase</fullName>
    </submittedName>
</protein>
<dbReference type="PIRSF" id="PIRSF015855">
    <property type="entry name" value="TypeIII_Mtase_mKpnI"/>
    <property type="match status" value="1"/>
</dbReference>
<keyword evidence="3" id="KW-0808">Transferase</keyword>
<proteinExistence type="inferred from homology"/>